<dbReference type="GO" id="GO:0015035">
    <property type="term" value="F:protein-disulfide reductase activity"/>
    <property type="evidence" value="ECO:0007669"/>
    <property type="project" value="UniProtKB-UniRule"/>
</dbReference>
<evidence type="ECO:0000256" key="3">
    <source>
        <dbReference type="ARBA" id="ARBA00022982"/>
    </source>
</evidence>
<keyword evidence="2" id="KW-0813">Transport</keyword>
<dbReference type="InterPro" id="IPR017937">
    <property type="entry name" value="Thioredoxin_CS"/>
</dbReference>
<keyword evidence="5 9" id="KW-0676">Redox-active center</keyword>
<dbReference type="AlphaFoldDB" id="A0A7S6U6M9"/>
<feature type="active site" description="Nucleophile" evidence="8">
    <location>
        <position position="52"/>
    </location>
</feature>
<dbReference type="PANTHER" id="PTHR45663:SF11">
    <property type="entry name" value="GEO12009P1"/>
    <property type="match status" value="1"/>
</dbReference>
<dbReference type="PIRSF" id="PIRSF000077">
    <property type="entry name" value="Thioredoxin"/>
    <property type="match status" value="1"/>
</dbReference>
<keyword evidence="3" id="KW-0249">Electron transport</keyword>
<evidence type="ECO:0000256" key="1">
    <source>
        <dbReference type="ARBA" id="ARBA00008987"/>
    </source>
</evidence>
<evidence type="ECO:0000256" key="2">
    <source>
        <dbReference type="ARBA" id="ARBA00022448"/>
    </source>
</evidence>
<feature type="disulfide bond" description="Redox-active" evidence="9">
    <location>
        <begin position="49"/>
        <end position="52"/>
    </location>
</feature>
<dbReference type="PRINTS" id="PR00421">
    <property type="entry name" value="THIOREDOXIN"/>
</dbReference>
<comment type="similarity">
    <text evidence="1 7">Belongs to the thioredoxin family.</text>
</comment>
<dbReference type="Gene3D" id="3.40.30.10">
    <property type="entry name" value="Glutaredoxin"/>
    <property type="match status" value="1"/>
</dbReference>
<evidence type="ECO:0000259" key="10">
    <source>
        <dbReference type="PROSITE" id="PS51352"/>
    </source>
</evidence>
<dbReference type="InterPro" id="IPR036249">
    <property type="entry name" value="Thioredoxin-like_sf"/>
</dbReference>
<dbReference type="PROSITE" id="PS00194">
    <property type="entry name" value="THIOREDOXIN_1"/>
    <property type="match status" value="1"/>
</dbReference>
<dbReference type="GO" id="GO:0005737">
    <property type="term" value="C:cytoplasm"/>
    <property type="evidence" value="ECO:0007669"/>
    <property type="project" value="TreeGrafter"/>
</dbReference>
<dbReference type="InterPro" id="IPR005746">
    <property type="entry name" value="Thioredoxin"/>
</dbReference>
<dbReference type="PROSITE" id="PS51352">
    <property type="entry name" value="THIOREDOXIN_2"/>
    <property type="match status" value="1"/>
</dbReference>
<sequence>MAVEAENKALKLTQGVPVTSTVEYIQETEFDTCLRDNPSVVLDCTATWCGPCKMVSHYMDKLAQEYQDRAKIVKLDVDDNPAMAKKLGIRSLPTVIFFKDGQPSETIVGVVGYEKFTAAVEKIL</sequence>
<dbReference type="CDD" id="cd02947">
    <property type="entry name" value="TRX_family"/>
    <property type="match status" value="1"/>
</dbReference>
<dbReference type="KEGG" id="aee:IM676_06930"/>
<evidence type="ECO:0000313" key="11">
    <source>
        <dbReference type="EMBL" id="QOV23999.1"/>
    </source>
</evidence>
<evidence type="ECO:0000256" key="4">
    <source>
        <dbReference type="ARBA" id="ARBA00023157"/>
    </source>
</evidence>
<evidence type="ECO:0000313" key="12">
    <source>
        <dbReference type="Proteomes" id="UP000593846"/>
    </source>
</evidence>
<accession>A0A7S6U6M9</accession>
<feature type="site" description="Deprotonates C-terminal active site Cys" evidence="8">
    <location>
        <position position="43"/>
    </location>
</feature>
<feature type="domain" description="Thioredoxin" evidence="10">
    <location>
        <begin position="1"/>
        <end position="124"/>
    </location>
</feature>
<gene>
    <name evidence="11" type="primary">trxA</name>
    <name evidence="11" type="ORF">IM676_06930</name>
</gene>
<evidence type="ECO:0000256" key="8">
    <source>
        <dbReference type="PIRSR" id="PIRSR000077-1"/>
    </source>
</evidence>
<dbReference type="SUPFAM" id="SSF52833">
    <property type="entry name" value="Thioredoxin-like"/>
    <property type="match status" value="1"/>
</dbReference>
<evidence type="ECO:0000256" key="5">
    <source>
        <dbReference type="ARBA" id="ARBA00023284"/>
    </source>
</evidence>
<dbReference type="InterPro" id="IPR013766">
    <property type="entry name" value="Thioredoxin_domain"/>
</dbReference>
<evidence type="ECO:0000256" key="9">
    <source>
        <dbReference type="PIRSR" id="PIRSR000077-4"/>
    </source>
</evidence>
<reference evidence="12" key="1">
    <citation type="submission" date="2020-10" db="EMBL/GenBank/DDBJ databases">
        <title>Genome-based taxonomic classification of the species Anabaenopsis elenkinii.</title>
        <authorList>
            <person name="Delbaje E."/>
            <person name="Andreote A.P.D."/>
            <person name="Pellegrinetti T.A."/>
            <person name="Cruz R.B."/>
            <person name="Branco L.H.Z."/>
            <person name="Fiore M.F."/>
        </authorList>
    </citation>
    <scope>NUCLEOTIDE SEQUENCE [LARGE SCALE GENOMIC DNA]</scope>
    <source>
        <strain evidence="12">CCIBt3563</strain>
    </source>
</reference>
<evidence type="ECO:0000256" key="6">
    <source>
        <dbReference type="NCBIfam" id="TIGR01068"/>
    </source>
</evidence>
<name>A0A7S6U6M9_9CYAN</name>
<evidence type="ECO:0000256" key="7">
    <source>
        <dbReference type="PIRNR" id="PIRNR000077"/>
    </source>
</evidence>
<proteinExistence type="inferred from homology"/>
<keyword evidence="4 9" id="KW-1015">Disulfide bond</keyword>
<protein>
    <recommendedName>
        <fullName evidence="6 7">Thioredoxin</fullName>
    </recommendedName>
</protein>
<dbReference type="EMBL" id="CP063311">
    <property type="protein sequence ID" value="QOV23999.1"/>
    <property type="molecule type" value="Genomic_DNA"/>
</dbReference>
<dbReference type="Proteomes" id="UP000593846">
    <property type="component" value="Chromosome"/>
</dbReference>
<feature type="site" description="Contributes to redox potential value" evidence="8">
    <location>
        <position position="51"/>
    </location>
</feature>
<organism evidence="11 12">
    <name type="scientific">Anabaenopsis elenkinii CCIBt3563</name>
    <dbReference type="NCBI Taxonomy" id="2779889"/>
    <lineage>
        <taxon>Bacteria</taxon>
        <taxon>Bacillati</taxon>
        <taxon>Cyanobacteriota</taxon>
        <taxon>Cyanophyceae</taxon>
        <taxon>Nostocales</taxon>
        <taxon>Nodulariaceae</taxon>
        <taxon>Anabaenopsis</taxon>
    </lineage>
</organism>
<keyword evidence="12" id="KW-1185">Reference proteome</keyword>
<feature type="site" description="Contributes to redox potential value" evidence="8">
    <location>
        <position position="50"/>
    </location>
</feature>
<dbReference type="PANTHER" id="PTHR45663">
    <property type="entry name" value="GEO12009P1"/>
    <property type="match status" value="1"/>
</dbReference>
<feature type="active site" description="Nucleophile" evidence="8">
    <location>
        <position position="49"/>
    </location>
</feature>
<dbReference type="Pfam" id="PF00085">
    <property type="entry name" value="Thioredoxin"/>
    <property type="match status" value="1"/>
</dbReference>
<dbReference type="NCBIfam" id="TIGR01068">
    <property type="entry name" value="thioredoxin"/>
    <property type="match status" value="1"/>
</dbReference>